<evidence type="ECO:0000259" key="1">
    <source>
        <dbReference type="Pfam" id="PF18454"/>
    </source>
</evidence>
<dbReference type="Pfam" id="PF18454">
    <property type="entry name" value="Mtd_N"/>
    <property type="match status" value="1"/>
</dbReference>
<dbReference type="EMBL" id="CP088156">
    <property type="protein sequence ID" value="UFZ05447.1"/>
    <property type="molecule type" value="Genomic_DNA"/>
</dbReference>
<accession>A0ABY3REB9</accession>
<dbReference type="Proteomes" id="UP001431010">
    <property type="component" value="Chromosome"/>
</dbReference>
<keyword evidence="3" id="KW-1185">Reference proteome</keyword>
<protein>
    <recommendedName>
        <fullName evidence="1">Major tropism determinant N-terminal domain-containing protein</fullName>
    </recommendedName>
</protein>
<proteinExistence type="predicted"/>
<reference evidence="2" key="1">
    <citation type="journal article" date="2024" name="Antonie Van Leeuwenhoek">
        <title>Bradyrhizobium ontarionense sp. nov., a novel bacterial symbiont isolated from Aeschynomene indica (Indian jointvetch), harbours photosynthesis, nitrogen fixation and nitrous oxide (N2O) reductase genes.</title>
        <authorList>
            <person name="Bromfield E.S.P."/>
            <person name="Cloutier S."/>
        </authorList>
    </citation>
    <scope>NUCLEOTIDE SEQUENCE</scope>
    <source>
        <strain evidence="2">A19</strain>
    </source>
</reference>
<sequence length="76" mass="7759">MTTATQLQLRRNNAAGIAAFTGAPGEVTPDMTNKRLYLHDGTTVGGFAQASKADLDAAIAGVSAGANAFLQWSSCS</sequence>
<dbReference type="RefSeq" id="WP_231323556.1">
    <property type="nucleotide sequence ID" value="NZ_CP088156.1"/>
</dbReference>
<gene>
    <name evidence="2" type="ORF">LQG66_03785</name>
</gene>
<feature type="domain" description="Major tropism determinant N-terminal" evidence="1">
    <location>
        <begin position="8"/>
        <end position="43"/>
    </location>
</feature>
<dbReference type="Gene3D" id="2.10.10.30">
    <property type="match status" value="1"/>
</dbReference>
<dbReference type="InterPro" id="IPR041352">
    <property type="entry name" value="Mtd_N"/>
</dbReference>
<evidence type="ECO:0000313" key="2">
    <source>
        <dbReference type="EMBL" id="UFZ05447.1"/>
    </source>
</evidence>
<organism evidence="2 3">
    <name type="scientific">Bradyrhizobium ontarionense</name>
    <dbReference type="NCBI Taxonomy" id="2898149"/>
    <lineage>
        <taxon>Bacteria</taxon>
        <taxon>Pseudomonadati</taxon>
        <taxon>Pseudomonadota</taxon>
        <taxon>Alphaproteobacteria</taxon>
        <taxon>Hyphomicrobiales</taxon>
        <taxon>Nitrobacteraceae</taxon>
        <taxon>Bradyrhizobium</taxon>
    </lineage>
</organism>
<evidence type="ECO:0000313" key="3">
    <source>
        <dbReference type="Proteomes" id="UP001431010"/>
    </source>
</evidence>
<name>A0ABY3REB9_9BRAD</name>